<name>A0A1I4ISC9_9LACT</name>
<feature type="signal peptide" evidence="3">
    <location>
        <begin position="1"/>
        <end position="26"/>
    </location>
</feature>
<feature type="compositionally biased region" description="Basic and acidic residues" evidence="1">
    <location>
        <begin position="537"/>
        <end position="551"/>
    </location>
</feature>
<feature type="region of interest" description="Disordered" evidence="1">
    <location>
        <begin position="490"/>
        <end position="730"/>
    </location>
</feature>
<dbReference type="Proteomes" id="UP000181969">
    <property type="component" value="Unassembled WGS sequence"/>
</dbReference>
<dbReference type="NCBIfam" id="NF045890">
    <property type="entry name" value="conj_pls20_p028"/>
    <property type="match status" value="1"/>
</dbReference>
<feature type="transmembrane region" description="Helical" evidence="2">
    <location>
        <begin position="374"/>
        <end position="395"/>
    </location>
</feature>
<dbReference type="AlphaFoldDB" id="A0A1I4ISC9"/>
<evidence type="ECO:0000313" key="6">
    <source>
        <dbReference type="Proteomes" id="UP000181969"/>
    </source>
</evidence>
<feature type="compositionally biased region" description="Polar residues" evidence="1">
    <location>
        <begin position="675"/>
        <end position="730"/>
    </location>
</feature>
<feature type="chain" id="PRO_5010271469" description="DUF8208 domain-containing protein" evidence="3">
    <location>
        <begin position="27"/>
        <end position="730"/>
    </location>
</feature>
<gene>
    <name evidence="5" type="ORF">SAMN05216438_12013</name>
</gene>
<accession>A0A1I4ISC9</accession>
<organism evidence="5 6">
    <name type="scientific">Lactococcus garvieae</name>
    <dbReference type="NCBI Taxonomy" id="1363"/>
    <lineage>
        <taxon>Bacteria</taxon>
        <taxon>Bacillati</taxon>
        <taxon>Bacillota</taxon>
        <taxon>Bacilli</taxon>
        <taxon>Lactobacillales</taxon>
        <taxon>Streptococcaceae</taxon>
        <taxon>Lactococcus</taxon>
    </lineage>
</organism>
<keyword evidence="3" id="KW-0732">Signal</keyword>
<feature type="transmembrane region" description="Helical" evidence="2">
    <location>
        <begin position="137"/>
        <end position="158"/>
    </location>
</feature>
<feature type="transmembrane region" description="Helical" evidence="2">
    <location>
        <begin position="323"/>
        <end position="345"/>
    </location>
</feature>
<feature type="compositionally biased region" description="Polar residues" evidence="1">
    <location>
        <begin position="596"/>
        <end position="611"/>
    </location>
</feature>
<dbReference type="EMBL" id="FOTJ01000020">
    <property type="protein sequence ID" value="SFL57268.1"/>
    <property type="molecule type" value="Genomic_DNA"/>
</dbReference>
<dbReference type="InterPro" id="IPR058066">
    <property type="entry name" value="pXO2-14_N"/>
</dbReference>
<sequence length="730" mass="78842">MKKKIFWCLTLLLLFFPLFSMGSVKAADDFTPPSFGEDFTPPDTGGEFEPPSLNPDDPNYGGDLNGDLKKNLQNWQDDLSVSDPLTSIVRGIAWWLIIQTGDLVNSITGAFNNTYQILDLYGSEEKPGPIQKVIDSYMPIFIGIGIAVFVSLTMGILFSKNQDVVIILKNLLLGISIFVLLPFGFGQISSLTTDIAKNISTSSNSGYDVVDQNITDLYALDKNYDWVVPKNESITDKKIKRNYIKGEEEQGKITKQVLENININETADPGKMGKVGKKIASNMLVTNEKGQLTTVSLNDGVGKSWWMSLITGDAQYYRYHVNFFTLIFYIVLVLIITGFLLYKLIKILIELVMNASILQATSTMDTKGKRNWEIISKIVSGFGAVVMVVFLQVFFSKGYEVTSTLGGGPVVQAVAAIALAFSVIEGPNIFQSTFGVHVGLDSGLKDLMTLSQTSMLLQNGGNAAKNLSQGAMNTGAGIAGTTAGIMSGMFGGNNENGSSDNLSKSLDNDSNEDGSDNDINSDNNINDDVDMNNQNNDKLDNQNNVDEKNIAEDAGDSDEENMAGVSDLNETSPELESLAANEPPADDISSGIEQDMPSNTTNDPLHSQEPSSLEADTPSSFGGEHSEEGNTSENSFGSKAPDEMAQEPDLGDVGKESPNLGQMDAGESQARAQGLGSTIRNLAGQSLSNKVNSPNRNMFNSFTSTYNTSQSLTKGTKNSIRSLSQSPIEE</sequence>
<protein>
    <recommendedName>
        <fullName evidence="4">DUF8208 domain-containing protein</fullName>
    </recommendedName>
</protein>
<evidence type="ECO:0000259" key="4">
    <source>
        <dbReference type="Pfam" id="PF26635"/>
    </source>
</evidence>
<evidence type="ECO:0000256" key="1">
    <source>
        <dbReference type="SAM" id="MobiDB-lite"/>
    </source>
</evidence>
<evidence type="ECO:0000256" key="2">
    <source>
        <dbReference type="SAM" id="Phobius"/>
    </source>
</evidence>
<feature type="region of interest" description="Disordered" evidence="1">
    <location>
        <begin position="33"/>
        <end position="60"/>
    </location>
</feature>
<feature type="domain" description="DUF8208" evidence="4">
    <location>
        <begin position="84"/>
        <end position="449"/>
    </location>
</feature>
<feature type="transmembrane region" description="Helical" evidence="2">
    <location>
        <begin position="170"/>
        <end position="188"/>
    </location>
</feature>
<dbReference type="InterPro" id="IPR058521">
    <property type="entry name" value="DUF8208"/>
</dbReference>
<keyword evidence="2" id="KW-0812">Transmembrane</keyword>
<keyword evidence="2" id="KW-1133">Transmembrane helix</keyword>
<evidence type="ECO:0000256" key="3">
    <source>
        <dbReference type="SAM" id="SignalP"/>
    </source>
</evidence>
<reference evidence="5 6" key="1">
    <citation type="submission" date="2016-10" db="EMBL/GenBank/DDBJ databases">
        <authorList>
            <person name="de Groot N.N."/>
        </authorList>
    </citation>
    <scope>NUCLEOTIDE SEQUENCE [LARGE SCALE GENOMIC DNA]</scope>
    <source>
        <strain evidence="5 6">M79</strain>
    </source>
</reference>
<dbReference type="RefSeq" id="WP_256211121.1">
    <property type="nucleotide sequence ID" value="NZ_FOTJ01000020.1"/>
</dbReference>
<dbReference type="Pfam" id="PF26635">
    <property type="entry name" value="DUF8208"/>
    <property type="match status" value="1"/>
</dbReference>
<proteinExistence type="predicted"/>
<keyword evidence="2" id="KW-0472">Membrane</keyword>
<evidence type="ECO:0000313" key="5">
    <source>
        <dbReference type="EMBL" id="SFL57268.1"/>
    </source>
</evidence>